<gene>
    <name evidence="4" type="ORF">ERS852580_01062</name>
</gene>
<sequence>MALTGKTNDEKIWNYLKSNGFNEFGTAGLMGNLYAESGLKPTNLQNSSEKKLGLTDDTYTAAVDNGDYQNFVKDGAGYGLAQWTYWSRKQKLLTFVRAKKTSIGDMETQLAFLVKELKQSYYSVYQILRTAGSVAEASNAVLLQFERPADQSTAVQKKRASYGQNYYEKFVGGTKSMSRKRSEIVAQAQSWIGCKEADGSHKKIIDLYNNHKPLARGYKVKYTDAWCATFASACAIAKGYTDIIPTECGCDKLIALFQTLGCWVENDAYVPSPGDYIFYDWQDSGVGDNKGSSDHVGVVEKVEGALITVIEGNYSNAVKRRSLAVNGKYIRGFGVPKYDKEASVKPATPAAPSTPATKKKYVLKNGSAKVGYATSRNNSLAGTYVTTSDLNMRTGAGTGNTVILTLLEGAEVKCYGYYSTKDGVKWYLVAIDKYAGFVNSKWLKKK</sequence>
<accession>A0A173SKB7</accession>
<feature type="domain" description="SH3b" evidence="3">
    <location>
        <begin position="381"/>
        <end position="446"/>
    </location>
</feature>
<dbReference type="InterPro" id="IPR003646">
    <property type="entry name" value="SH3-like_bac-type"/>
</dbReference>
<dbReference type="EC" id="3.5.1.28" evidence="2"/>
<dbReference type="RefSeq" id="WP_055237725.1">
    <property type="nucleotide sequence ID" value="NZ_CYXM01000004.1"/>
</dbReference>
<dbReference type="GO" id="GO:0008745">
    <property type="term" value="F:N-acetylmuramoyl-L-alanine amidase activity"/>
    <property type="evidence" value="ECO:0007669"/>
    <property type="project" value="UniProtKB-EC"/>
</dbReference>
<evidence type="ECO:0000313" key="5">
    <source>
        <dbReference type="Proteomes" id="UP000095673"/>
    </source>
</evidence>
<dbReference type="SUPFAM" id="SSF54001">
    <property type="entry name" value="Cysteine proteinases"/>
    <property type="match status" value="1"/>
</dbReference>
<proteinExistence type="predicted"/>
<dbReference type="PROSITE" id="PS51781">
    <property type="entry name" value="SH3B"/>
    <property type="match status" value="1"/>
</dbReference>
<evidence type="ECO:0000259" key="3">
    <source>
        <dbReference type="PROSITE" id="PS51781"/>
    </source>
</evidence>
<organism evidence="4 5">
    <name type="scientific">Agathobacter rectalis</name>
    <dbReference type="NCBI Taxonomy" id="39491"/>
    <lineage>
        <taxon>Bacteria</taxon>
        <taxon>Bacillati</taxon>
        <taxon>Bacillota</taxon>
        <taxon>Clostridia</taxon>
        <taxon>Lachnospirales</taxon>
        <taxon>Lachnospiraceae</taxon>
        <taxon>Agathobacter</taxon>
    </lineage>
</organism>
<dbReference type="InterPro" id="IPR041219">
    <property type="entry name" value="Phage_lysozyme2"/>
</dbReference>
<dbReference type="EMBL" id="CYXM01000004">
    <property type="protein sequence ID" value="CUM90145.1"/>
    <property type="molecule type" value="Genomic_DNA"/>
</dbReference>
<evidence type="ECO:0000313" key="4">
    <source>
        <dbReference type="EMBL" id="CUM90145.1"/>
    </source>
</evidence>
<evidence type="ECO:0000256" key="1">
    <source>
        <dbReference type="ARBA" id="ARBA00001561"/>
    </source>
</evidence>
<dbReference type="SMART" id="SM00287">
    <property type="entry name" value="SH3b"/>
    <property type="match status" value="1"/>
</dbReference>
<protein>
    <recommendedName>
        <fullName evidence="2">N-acetylmuramoyl-L-alanine amidase</fullName>
        <ecNumber evidence="2">3.5.1.28</ecNumber>
    </recommendedName>
</protein>
<evidence type="ECO:0000256" key="2">
    <source>
        <dbReference type="ARBA" id="ARBA00011901"/>
    </source>
</evidence>
<dbReference type="AlphaFoldDB" id="A0A173SKB7"/>
<dbReference type="OrthoDB" id="1851050at2"/>
<dbReference type="InterPro" id="IPR007921">
    <property type="entry name" value="CHAP_dom"/>
</dbReference>
<name>A0A173SKB7_9FIRM</name>
<dbReference type="InterPro" id="IPR038765">
    <property type="entry name" value="Papain-like_cys_pep_sf"/>
</dbReference>
<comment type="catalytic activity">
    <reaction evidence="1">
        <text>Hydrolyzes the link between N-acetylmuramoyl residues and L-amino acid residues in certain cell-wall glycopeptides.</text>
        <dbReference type="EC" id="3.5.1.28"/>
    </reaction>
</comment>
<dbReference type="Pfam" id="PF05257">
    <property type="entry name" value="CHAP"/>
    <property type="match status" value="1"/>
</dbReference>
<dbReference type="Gene3D" id="1.10.530.10">
    <property type="match status" value="1"/>
</dbReference>
<dbReference type="Gene3D" id="2.30.30.40">
    <property type="entry name" value="SH3 Domains"/>
    <property type="match status" value="1"/>
</dbReference>
<dbReference type="Proteomes" id="UP000095673">
    <property type="component" value="Unassembled WGS sequence"/>
</dbReference>
<reference evidence="4 5" key="1">
    <citation type="submission" date="2015-09" db="EMBL/GenBank/DDBJ databases">
        <authorList>
            <consortium name="Pathogen Informatics"/>
        </authorList>
    </citation>
    <scope>NUCLEOTIDE SEQUENCE [LARGE SCALE GENOMIC DNA]</scope>
    <source>
        <strain evidence="4 5">2789STDY5834968</strain>
    </source>
</reference>
<dbReference type="Pfam" id="PF18013">
    <property type="entry name" value="Phage_lysozyme2"/>
    <property type="match status" value="1"/>
</dbReference>